<dbReference type="PANTHER" id="PTHR46093">
    <property type="entry name" value="ACYL-COA-BINDING DOMAIN-CONTAINING PROTEIN 5"/>
    <property type="match status" value="1"/>
</dbReference>
<feature type="non-terminal residue" evidence="3">
    <location>
        <position position="1"/>
    </location>
</feature>
<dbReference type="Pfam" id="PF24681">
    <property type="entry name" value="Kelch_KLHDC2_KLHL20_DRC7"/>
    <property type="match status" value="1"/>
</dbReference>
<dbReference type="InterPro" id="IPR015915">
    <property type="entry name" value="Kelch-typ_b-propeller"/>
</dbReference>
<keyword evidence="2" id="KW-0677">Repeat</keyword>
<protein>
    <submittedName>
        <fullName evidence="3">15011_t:CDS:1</fullName>
    </submittedName>
</protein>
<organism evidence="3 4">
    <name type="scientific">Gigaspora margarita</name>
    <dbReference type="NCBI Taxonomy" id="4874"/>
    <lineage>
        <taxon>Eukaryota</taxon>
        <taxon>Fungi</taxon>
        <taxon>Fungi incertae sedis</taxon>
        <taxon>Mucoromycota</taxon>
        <taxon>Glomeromycotina</taxon>
        <taxon>Glomeromycetes</taxon>
        <taxon>Diversisporales</taxon>
        <taxon>Gigasporaceae</taxon>
        <taxon>Gigaspora</taxon>
    </lineage>
</organism>
<dbReference type="EMBL" id="CAJVQB010030268">
    <property type="protein sequence ID" value="CAG8815302.1"/>
    <property type="molecule type" value="Genomic_DNA"/>
</dbReference>
<evidence type="ECO:0000256" key="2">
    <source>
        <dbReference type="ARBA" id="ARBA00022737"/>
    </source>
</evidence>
<proteinExistence type="predicted"/>
<comment type="caution">
    <text evidence="3">The sequence shown here is derived from an EMBL/GenBank/DDBJ whole genome shotgun (WGS) entry which is preliminary data.</text>
</comment>
<evidence type="ECO:0000313" key="3">
    <source>
        <dbReference type="EMBL" id="CAG8815302.1"/>
    </source>
</evidence>
<name>A0ABN7W3R4_GIGMA</name>
<accession>A0ABN7W3R4</accession>
<dbReference type="Gene3D" id="2.120.10.80">
    <property type="entry name" value="Kelch-type beta propeller"/>
    <property type="match status" value="1"/>
</dbReference>
<evidence type="ECO:0000256" key="1">
    <source>
        <dbReference type="ARBA" id="ARBA00022441"/>
    </source>
</evidence>
<dbReference type="SUPFAM" id="SSF117281">
    <property type="entry name" value="Kelch motif"/>
    <property type="match status" value="1"/>
</dbReference>
<dbReference type="Proteomes" id="UP000789901">
    <property type="component" value="Unassembled WGS sequence"/>
</dbReference>
<gene>
    <name evidence="3" type="ORF">GMARGA_LOCUS26258</name>
</gene>
<sequence length="237" mass="25946">VAHSSALIDNKLYFSGGIKFNGINTNEFFYLDVSKLFTTTDNDSMPWVDLTYTGGPFKVDATACIGGKHNDMIFIFGGISHTIGDLFANQSFINQFDTNKQQWSNITSIGNVPTNRAGISCANFDNGLIAIFSGASNSTLSDLWILNATTFRTFQWSKGNILNPIEDLALAGHTATLVDNYMLVAYGGFPNHSFSSKIFMLDVSRNDSYKWVTEFSANTTTTPIEGSSVEHSYIGCS</sequence>
<keyword evidence="4" id="KW-1185">Reference proteome</keyword>
<dbReference type="PANTHER" id="PTHR46093:SF18">
    <property type="entry name" value="FIBRONECTIN TYPE-III DOMAIN-CONTAINING PROTEIN"/>
    <property type="match status" value="1"/>
</dbReference>
<keyword evidence="1" id="KW-0880">Kelch repeat</keyword>
<reference evidence="3 4" key="1">
    <citation type="submission" date="2021-06" db="EMBL/GenBank/DDBJ databases">
        <authorList>
            <person name="Kallberg Y."/>
            <person name="Tangrot J."/>
            <person name="Rosling A."/>
        </authorList>
    </citation>
    <scope>NUCLEOTIDE SEQUENCE [LARGE SCALE GENOMIC DNA]</scope>
    <source>
        <strain evidence="3 4">120-4 pot B 10/14</strain>
    </source>
</reference>
<evidence type="ECO:0000313" key="4">
    <source>
        <dbReference type="Proteomes" id="UP000789901"/>
    </source>
</evidence>